<reference evidence="1" key="1">
    <citation type="submission" date="2021-02" db="EMBL/GenBank/DDBJ databases">
        <authorList>
            <person name="Nowell W R."/>
        </authorList>
    </citation>
    <scope>NUCLEOTIDE SEQUENCE</scope>
</reference>
<accession>A0A818DKR8</accession>
<sequence length="553" mass="64331">MHFNDLPNEIILMICRFLSPIQVINAFLSYDFRMFSCITEYHLTIDLSKCSYTDLQVYLNLLVTKRIQPLTLTISNVSMPTQIKIFFDAFSSILNFCFNHVHQLSLLECTTSDISNLEFDLRRFELLRSLRIVEAEWNNYGSSIDYSKIEYMRNLLFNNNLNSLTELELSIREGIVLDKQQRPKLNLKRLTITLQTVDDLFILFDGLTPNLIFLNVTIRLSTACKRSSILRFWPQQLMSHLIEFQITTDQKVALTLDHLRGIVMSLAGVEKFVIDVKQWVSKDQKFIEGNQMEMLFSEFMPQLRHFHCFIKTAYAINIQTFATLSKRWPLTCKPKLNRSDNYLYTIPWSFEQLDVSLLADDDTISICSNVRYLTVDVPCTNVSRRFPNIRMLNVLSKCNVSSDDNMKFPRLRHLTAADVKIVSLLSIKNIQMLTLFDQFTLLKSSTIYSNVLHLILENNRIASLEAVIALVQCFPNLHSLKIKLPTTTEYYDCLDILLDGVHLPYLWLFKTNCITEFDSCSSISVWISAKTPLKWKLTPFYGHRNYNTFTVCL</sequence>
<name>A0A818DKR8_9BILA</name>
<dbReference type="Proteomes" id="UP000663872">
    <property type="component" value="Unassembled WGS sequence"/>
</dbReference>
<evidence type="ECO:0008006" key="3">
    <source>
        <dbReference type="Google" id="ProtNLM"/>
    </source>
</evidence>
<dbReference type="AlphaFoldDB" id="A0A818DKR8"/>
<proteinExistence type="predicted"/>
<evidence type="ECO:0000313" key="2">
    <source>
        <dbReference type="Proteomes" id="UP000663872"/>
    </source>
</evidence>
<evidence type="ECO:0000313" key="1">
    <source>
        <dbReference type="EMBL" id="CAF3448328.1"/>
    </source>
</evidence>
<protein>
    <recommendedName>
        <fullName evidence="3">F-box domain-containing protein</fullName>
    </recommendedName>
</protein>
<dbReference type="SUPFAM" id="SSF52047">
    <property type="entry name" value="RNI-like"/>
    <property type="match status" value="1"/>
</dbReference>
<gene>
    <name evidence="1" type="ORF">GRG538_LOCUS14023</name>
</gene>
<dbReference type="EMBL" id="CAJNYT010002128">
    <property type="protein sequence ID" value="CAF3448328.1"/>
    <property type="molecule type" value="Genomic_DNA"/>
</dbReference>
<organism evidence="1 2">
    <name type="scientific">Rotaria socialis</name>
    <dbReference type="NCBI Taxonomy" id="392032"/>
    <lineage>
        <taxon>Eukaryota</taxon>
        <taxon>Metazoa</taxon>
        <taxon>Spiralia</taxon>
        <taxon>Gnathifera</taxon>
        <taxon>Rotifera</taxon>
        <taxon>Eurotatoria</taxon>
        <taxon>Bdelloidea</taxon>
        <taxon>Philodinida</taxon>
        <taxon>Philodinidae</taxon>
        <taxon>Rotaria</taxon>
    </lineage>
</organism>
<comment type="caution">
    <text evidence="1">The sequence shown here is derived from an EMBL/GenBank/DDBJ whole genome shotgun (WGS) entry which is preliminary data.</text>
</comment>